<comment type="caution">
    <text evidence="2">The sequence shown here is derived from an EMBL/GenBank/DDBJ whole genome shotgun (WGS) entry which is preliminary data.</text>
</comment>
<evidence type="ECO:0000313" key="4">
    <source>
        <dbReference type="Proteomes" id="UP001177023"/>
    </source>
</evidence>
<organism evidence="2 4">
    <name type="scientific">Mesorhabditis spiculigera</name>
    <dbReference type="NCBI Taxonomy" id="96644"/>
    <lineage>
        <taxon>Eukaryota</taxon>
        <taxon>Metazoa</taxon>
        <taxon>Ecdysozoa</taxon>
        <taxon>Nematoda</taxon>
        <taxon>Chromadorea</taxon>
        <taxon>Rhabditida</taxon>
        <taxon>Rhabditina</taxon>
        <taxon>Rhabditomorpha</taxon>
        <taxon>Rhabditoidea</taxon>
        <taxon>Rhabditidae</taxon>
        <taxon>Mesorhabditinae</taxon>
        <taxon>Mesorhabditis</taxon>
    </lineage>
</organism>
<evidence type="ECO:0000256" key="1">
    <source>
        <dbReference type="SAM" id="SignalP"/>
    </source>
</evidence>
<feature type="non-terminal residue" evidence="2">
    <location>
        <position position="163"/>
    </location>
</feature>
<dbReference type="EMBL" id="CATQJA010002625">
    <property type="protein sequence ID" value="CAJ0573973.1"/>
    <property type="molecule type" value="Genomic_DNA"/>
</dbReference>
<evidence type="ECO:0000313" key="2">
    <source>
        <dbReference type="EMBL" id="CAJ0565297.1"/>
    </source>
</evidence>
<keyword evidence="4" id="KW-1185">Reference proteome</keyword>
<protein>
    <recommendedName>
        <fullName evidence="5">Secreted protein</fullName>
    </recommendedName>
</protein>
<feature type="signal peptide" evidence="1">
    <location>
        <begin position="1"/>
        <end position="16"/>
    </location>
</feature>
<dbReference type="Proteomes" id="UP001177023">
    <property type="component" value="Unassembled WGS sequence"/>
</dbReference>
<evidence type="ECO:0000313" key="3">
    <source>
        <dbReference type="EMBL" id="CAJ0573973.1"/>
    </source>
</evidence>
<name>A0AA36FSE0_9BILA</name>
<feature type="chain" id="PRO_5041588911" description="Secreted protein" evidence="1">
    <location>
        <begin position="17"/>
        <end position="163"/>
    </location>
</feature>
<dbReference type="AlphaFoldDB" id="A0AA36FSE0"/>
<sequence length="163" mass="17359">MNSVVVFGLLVGAVFAWPAWHGPEVAAAEGGSCEGYHLVAEEAADPKVRQVAKILAGIVCDADGDTIKKYDDLGDCVAELDPEDPRLLKGCAAVVDDDEGVCENTAQAIHCQLENTLSVCGQPDDMTFLARFMQIGWLVVEHPEEIAECAPAIQAMFEKAAAQ</sequence>
<proteinExistence type="predicted"/>
<keyword evidence="1" id="KW-0732">Signal</keyword>
<dbReference type="EMBL" id="CATQJA010001020">
    <property type="protein sequence ID" value="CAJ0565297.1"/>
    <property type="molecule type" value="Genomic_DNA"/>
</dbReference>
<evidence type="ECO:0008006" key="5">
    <source>
        <dbReference type="Google" id="ProtNLM"/>
    </source>
</evidence>
<gene>
    <name evidence="3" type="ORF">MSPICULIGERA_LOCUS12317</name>
    <name evidence="2" type="ORF">MSPICULIGERA_LOCUS3941</name>
</gene>
<accession>A0AA36FSE0</accession>
<reference evidence="2" key="1">
    <citation type="submission" date="2023-06" db="EMBL/GenBank/DDBJ databases">
        <authorList>
            <person name="Delattre M."/>
        </authorList>
    </citation>
    <scope>NUCLEOTIDE SEQUENCE</scope>
    <source>
        <strain evidence="2">AF72</strain>
    </source>
</reference>